<sequence length="51" mass="6164">AKPHYIYYISSSRTNLEELNKAMDDLKFKSEIVRRKHIFFEDIFLNKITSL</sequence>
<organism evidence="2">
    <name type="scientific">marine sediment metagenome</name>
    <dbReference type="NCBI Taxonomy" id="412755"/>
    <lineage>
        <taxon>unclassified sequences</taxon>
        <taxon>metagenomes</taxon>
        <taxon>ecological metagenomes</taxon>
    </lineage>
</organism>
<dbReference type="AlphaFoldDB" id="X1BFQ9"/>
<evidence type="ECO:0000256" key="1">
    <source>
        <dbReference type="SAM" id="Coils"/>
    </source>
</evidence>
<evidence type="ECO:0000313" key="2">
    <source>
        <dbReference type="EMBL" id="GAG82943.1"/>
    </source>
</evidence>
<dbReference type="EMBL" id="BART01015320">
    <property type="protein sequence ID" value="GAG82943.1"/>
    <property type="molecule type" value="Genomic_DNA"/>
</dbReference>
<gene>
    <name evidence="2" type="ORF">S01H4_29780</name>
</gene>
<protein>
    <submittedName>
        <fullName evidence="2">Uncharacterized protein</fullName>
    </submittedName>
</protein>
<keyword evidence="1" id="KW-0175">Coiled coil</keyword>
<feature type="coiled-coil region" evidence="1">
    <location>
        <begin position="9"/>
        <end position="36"/>
    </location>
</feature>
<accession>X1BFQ9</accession>
<proteinExistence type="predicted"/>
<name>X1BFQ9_9ZZZZ</name>
<comment type="caution">
    <text evidence="2">The sequence shown here is derived from an EMBL/GenBank/DDBJ whole genome shotgun (WGS) entry which is preliminary data.</text>
</comment>
<feature type="non-terminal residue" evidence="2">
    <location>
        <position position="1"/>
    </location>
</feature>
<reference evidence="2" key="1">
    <citation type="journal article" date="2014" name="Front. Microbiol.">
        <title>High frequency of phylogenetically diverse reductive dehalogenase-homologous genes in deep subseafloor sedimentary metagenomes.</title>
        <authorList>
            <person name="Kawai M."/>
            <person name="Futagami T."/>
            <person name="Toyoda A."/>
            <person name="Takaki Y."/>
            <person name="Nishi S."/>
            <person name="Hori S."/>
            <person name="Arai W."/>
            <person name="Tsubouchi T."/>
            <person name="Morono Y."/>
            <person name="Uchiyama I."/>
            <person name="Ito T."/>
            <person name="Fujiyama A."/>
            <person name="Inagaki F."/>
            <person name="Takami H."/>
        </authorList>
    </citation>
    <scope>NUCLEOTIDE SEQUENCE</scope>
    <source>
        <strain evidence="2">Expedition CK06-06</strain>
    </source>
</reference>